<evidence type="ECO:0000313" key="7">
    <source>
        <dbReference type="EMBL" id="AGF48026.1"/>
    </source>
</evidence>
<organism evidence="7 8">
    <name type="scientific">Candidatus Kinetoplastidibacterium crithidiae TCC036E</name>
    <dbReference type="NCBI Taxonomy" id="1208918"/>
    <lineage>
        <taxon>Bacteria</taxon>
        <taxon>Pseudomonadati</taxon>
        <taxon>Pseudomonadota</taxon>
        <taxon>Betaproteobacteria</taxon>
        <taxon>Candidatus Kinetoplastidibacterium</taxon>
    </lineage>
</organism>
<gene>
    <name evidence="6" type="primary">rsmG</name>
    <name evidence="7" type="ORF">CDEE_0204</name>
</gene>
<dbReference type="AlphaFoldDB" id="M1LVA5"/>
<evidence type="ECO:0000313" key="8">
    <source>
        <dbReference type="Proteomes" id="UP000011686"/>
    </source>
</evidence>
<feature type="binding site" evidence="6">
    <location>
        <position position="90"/>
    </location>
    <ligand>
        <name>S-adenosyl-L-methionine</name>
        <dbReference type="ChEBI" id="CHEBI:59789"/>
    </ligand>
</feature>
<dbReference type="Proteomes" id="UP000011686">
    <property type="component" value="Chromosome"/>
</dbReference>
<dbReference type="EMBL" id="CP003804">
    <property type="protein sequence ID" value="AGF48026.1"/>
    <property type="molecule type" value="Genomic_DNA"/>
</dbReference>
<keyword evidence="3 6" id="KW-0489">Methyltransferase</keyword>
<protein>
    <recommendedName>
        <fullName evidence="6">Ribosomal RNA small subunit methyltransferase G</fullName>
        <ecNumber evidence="6">2.1.1.170</ecNumber>
    </recommendedName>
    <alternativeName>
        <fullName evidence="6">16S rRNA 7-methylguanosine methyltransferase</fullName>
        <shortName evidence="6">16S rRNA m7G methyltransferase</shortName>
    </alternativeName>
</protein>
<dbReference type="NCBIfam" id="TIGR00138">
    <property type="entry name" value="rsmG_gidB"/>
    <property type="match status" value="1"/>
</dbReference>
<dbReference type="HAMAP" id="MF_00074">
    <property type="entry name" value="16SrRNA_methyltr_G"/>
    <property type="match status" value="1"/>
</dbReference>
<evidence type="ECO:0000256" key="6">
    <source>
        <dbReference type="HAMAP-Rule" id="MF_00074"/>
    </source>
</evidence>
<comment type="function">
    <text evidence="6">Specifically methylates the N7 position of guanine in position 527 of 16S rRNA.</text>
</comment>
<comment type="caution">
    <text evidence="6">Lacks conserved residue(s) required for the propagation of feature annotation.</text>
</comment>
<dbReference type="KEGG" id="kct:CDEE_0204"/>
<evidence type="ECO:0000256" key="2">
    <source>
        <dbReference type="ARBA" id="ARBA00022552"/>
    </source>
</evidence>
<evidence type="ECO:0000256" key="4">
    <source>
        <dbReference type="ARBA" id="ARBA00022679"/>
    </source>
</evidence>
<evidence type="ECO:0000256" key="5">
    <source>
        <dbReference type="ARBA" id="ARBA00022691"/>
    </source>
</evidence>
<dbReference type="PATRIC" id="fig|1208918.3.peg.726"/>
<keyword evidence="5 6" id="KW-0949">S-adenosyl-L-methionine</keyword>
<keyword evidence="2 6" id="KW-0698">rRNA processing</keyword>
<feature type="binding site" evidence="6">
    <location>
        <position position="85"/>
    </location>
    <ligand>
        <name>S-adenosyl-L-methionine</name>
        <dbReference type="ChEBI" id="CHEBI:59789"/>
    </ligand>
</feature>
<feature type="binding site" evidence="6">
    <location>
        <position position="150"/>
    </location>
    <ligand>
        <name>S-adenosyl-L-methionine</name>
        <dbReference type="ChEBI" id="CHEBI:59789"/>
    </ligand>
</feature>
<dbReference type="STRING" id="1208918.CDEE_0204"/>
<keyword evidence="1 6" id="KW-0963">Cytoplasm</keyword>
<dbReference type="Pfam" id="PF02527">
    <property type="entry name" value="GidB"/>
    <property type="match status" value="1"/>
</dbReference>
<feature type="binding site" evidence="6">
    <location>
        <begin position="136"/>
        <end position="137"/>
    </location>
    <ligand>
        <name>S-adenosyl-L-methionine</name>
        <dbReference type="ChEBI" id="CHEBI:59789"/>
    </ligand>
</feature>
<dbReference type="InterPro" id="IPR029063">
    <property type="entry name" value="SAM-dependent_MTases_sf"/>
</dbReference>
<evidence type="ECO:0000256" key="3">
    <source>
        <dbReference type="ARBA" id="ARBA00022603"/>
    </source>
</evidence>
<dbReference type="InterPro" id="IPR003682">
    <property type="entry name" value="rRNA_ssu_MeTfrase_G"/>
</dbReference>
<dbReference type="GO" id="GO:0005829">
    <property type="term" value="C:cytosol"/>
    <property type="evidence" value="ECO:0007669"/>
    <property type="project" value="TreeGrafter"/>
</dbReference>
<sequence length="222" mass="25335">MNCYDDNENLLLEYCSKNNIDLSSTQQYMLKEYVLFLQKWNKHYNLTAISDIKGIITYHLIDSISTLPFLDAFLKFEDVDICDVGSGAGLPGVIISIMRPKWNVVCVDSIGKKTVFMNQVGHMLDLSNLSVIKSRIELLNNLSFDLIISRAFSSLKNFTKNTKHLLKANGIFCAMKGKMPKDEIFDLLSTKEFFIDKVEILNNVDLVTNRCLVFVRNAKMNL</sequence>
<dbReference type="GO" id="GO:0070043">
    <property type="term" value="F:rRNA (guanine-N7-)-methyltransferase activity"/>
    <property type="evidence" value="ECO:0007669"/>
    <property type="project" value="UniProtKB-UniRule"/>
</dbReference>
<dbReference type="Gene3D" id="3.40.50.150">
    <property type="entry name" value="Vaccinia Virus protein VP39"/>
    <property type="match status" value="1"/>
</dbReference>
<dbReference type="SUPFAM" id="SSF53335">
    <property type="entry name" value="S-adenosyl-L-methionine-dependent methyltransferases"/>
    <property type="match status" value="1"/>
</dbReference>
<reference evidence="7 8" key="1">
    <citation type="journal article" date="2013" name="Genome Biol. Evol.">
        <title>Genome evolution and phylogenomic analysis of candidatus kinetoplastibacterium, the betaproteobacterial endosymbionts of strigomonas and angomonas.</title>
        <authorList>
            <person name="Alves J.M."/>
            <person name="Serrano M.G."/>
            <person name="Maia da Silva F."/>
            <person name="Voegtly L.J."/>
            <person name="Matveyev A.V."/>
            <person name="Teixeira M.M."/>
            <person name="Camargo E.P."/>
            <person name="Buck G.A."/>
        </authorList>
    </citation>
    <scope>NUCLEOTIDE SEQUENCE [LARGE SCALE GENOMIC DNA]</scope>
    <source>
        <strain evidence="7 8">TCC036E</strain>
    </source>
</reference>
<dbReference type="EC" id="2.1.1.170" evidence="6"/>
<dbReference type="HOGENOM" id="CLU_065341_2_0_4"/>
<dbReference type="PANTHER" id="PTHR31760">
    <property type="entry name" value="S-ADENOSYL-L-METHIONINE-DEPENDENT METHYLTRANSFERASES SUPERFAMILY PROTEIN"/>
    <property type="match status" value="1"/>
</dbReference>
<comment type="similarity">
    <text evidence="6">Belongs to the methyltransferase superfamily. RNA methyltransferase RsmG family.</text>
</comment>
<dbReference type="PANTHER" id="PTHR31760:SF0">
    <property type="entry name" value="S-ADENOSYL-L-METHIONINE-DEPENDENT METHYLTRANSFERASES SUPERFAMILY PROTEIN"/>
    <property type="match status" value="1"/>
</dbReference>
<comment type="catalytic activity">
    <reaction evidence="6">
        <text>guanosine(527) in 16S rRNA + S-adenosyl-L-methionine = N(7)-methylguanosine(527) in 16S rRNA + S-adenosyl-L-homocysteine</text>
        <dbReference type="Rhea" id="RHEA:42732"/>
        <dbReference type="Rhea" id="RHEA-COMP:10209"/>
        <dbReference type="Rhea" id="RHEA-COMP:10210"/>
        <dbReference type="ChEBI" id="CHEBI:57856"/>
        <dbReference type="ChEBI" id="CHEBI:59789"/>
        <dbReference type="ChEBI" id="CHEBI:74269"/>
        <dbReference type="ChEBI" id="CHEBI:74480"/>
        <dbReference type="EC" id="2.1.1.170"/>
    </reaction>
</comment>
<evidence type="ECO:0000256" key="1">
    <source>
        <dbReference type="ARBA" id="ARBA00022490"/>
    </source>
</evidence>
<dbReference type="eggNOG" id="COG0357">
    <property type="taxonomic scope" value="Bacteria"/>
</dbReference>
<keyword evidence="4 6" id="KW-0808">Transferase</keyword>
<comment type="subcellular location">
    <subcellularLocation>
        <location evidence="6">Cytoplasm</location>
    </subcellularLocation>
</comment>
<accession>M1LVA5</accession>
<keyword evidence="8" id="KW-1185">Reference proteome</keyword>
<dbReference type="PIRSF" id="PIRSF003078">
    <property type="entry name" value="GidB"/>
    <property type="match status" value="1"/>
</dbReference>
<proteinExistence type="inferred from homology"/>
<dbReference type="RefSeq" id="WP_015238842.1">
    <property type="nucleotide sequence ID" value="NC_020283.1"/>
</dbReference>
<name>M1LVA5_9PROT</name>